<name>A0A9J5XCC1_SOLCO</name>
<comment type="caution">
    <text evidence="3">The sequence shown here is derived from an EMBL/GenBank/DDBJ whole genome shotgun (WGS) entry which is preliminary data.</text>
</comment>
<proteinExistence type="predicted"/>
<organism evidence="3 4">
    <name type="scientific">Solanum commersonii</name>
    <name type="common">Commerson's wild potato</name>
    <name type="synonym">Commerson's nightshade</name>
    <dbReference type="NCBI Taxonomy" id="4109"/>
    <lineage>
        <taxon>Eukaryota</taxon>
        <taxon>Viridiplantae</taxon>
        <taxon>Streptophyta</taxon>
        <taxon>Embryophyta</taxon>
        <taxon>Tracheophyta</taxon>
        <taxon>Spermatophyta</taxon>
        <taxon>Magnoliopsida</taxon>
        <taxon>eudicotyledons</taxon>
        <taxon>Gunneridae</taxon>
        <taxon>Pentapetalae</taxon>
        <taxon>asterids</taxon>
        <taxon>lamiids</taxon>
        <taxon>Solanales</taxon>
        <taxon>Solanaceae</taxon>
        <taxon>Solanoideae</taxon>
        <taxon>Solaneae</taxon>
        <taxon>Solanum</taxon>
    </lineage>
</organism>
<feature type="domain" description="Putative plant transposon protein" evidence="2">
    <location>
        <begin position="1"/>
        <end position="61"/>
    </location>
</feature>
<feature type="region of interest" description="Disordered" evidence="1">
    <location>
        <begin position="83"/>
        <end position="115"/>
    </location>
</feature>
<reference evidence="3 4" key="1">
    <citation type="submission" date="2020-09" db="EMBL/GenBank/DDBJ databases">
        <title>De no assembly of potato wild relative species, Solanum commersonii.</title>
        <authorList>
            <person name="Cho K."/>
        </authorList>
    </citation>
    <scope>NUCLEOTIDE SEQUENCE [LARGE SCALE GENOMIC DNA]</scope>
    <source>
        <strain evidence="3">LZ3.2</strain>
        <tissue evidence="3">Leaf</tissue>
    </source>
</reference>
<evidence type="ECO:0000313" key="3">
    <source>
        <dbReference type="EMBL" id="KAG5585247.1"/>
    </source>
</evidence>
<dbReference type="Pfam" id="PF20167">
    <property type="entry name" value="Transposase_32"/>
    <property type="match status" value="1"/>
</dbReference>
<feature type="region of interest" description="Disordered" evidence="1">
    <location>
        <begin position="191"/>
        <end position="217"/>
    </location>
</feature>
<evidence type="ECO:0000313" key="4">
    <source>
        <dbReference type="Proteomes" id="UP000824120"/>
    </source>
</evidence>
<dbReference type="EMBL" id="JACXVP010000009">
    <property type="protein sequence ID" value="KAG5585247.1"/>
    <property type="molecule type" value="Genomic_DNA"/>
</dbReference>
<accession>A0A9J5XCC1</accession>
<dbReference type="AlphaFoldDB" id="A0A9J5XCC1"/>
<evidence type="ECO:0000256" key="1">
    <source>
        <dbReference type="SAM" id="MobiDB-lite"/>
    </source>
</evidence>
<evidence type="ECO:0000259" key="2">
    <source>
        <dbReference type="Pfam" id="PF20167"/>
    </source>
</evidence>
<feature type="compositionally biased region" description="Basic and acidic residues" evidence="1">
    <location>
        <begin position="191"/>
        <end position="212"/>
    </location>
</feature>
<dbReference type="Proteomes" id="UP000824120">
    <property type="component" value="Chromosome 9"/>
</dbReference>
<protein>
    <recommendedName>
        <fullName evidence="2">Putative plant transposon protein domain-containing protein</fullName>
    </recommendedName>
</protein>
<dbReference type="OrthoDB" id="1306244at2759"/>
<sequence>MQSQNKPILHHLQAACLGFIMARRRINLRLLVSQDMVVRAKQTQTSLHFPVLITELCRCAREVDRKRETTIDTSLEVDVDSLPVEESSCTPASEPSGIPAPSSPSHTLGTSSSSQPGRITQAIILKIMQLAYSADMRATLLEKSILGMINKAILAGESFELAALKDEIASLRKDVYYLKSTDFTLLIERTDDKDSPETTGDVREDGAAHAESDVETDEELISMDAEETKESIDEVIFRDLPYHIATVVQPMTQTLPDETSTTAPSKFGTAI</sequence>
<feature type="compositionally biased region" description="Low complexity" evidence="1">
    <location>
        <begin position="103"/>
        <end position="114"/>
    </location>
</feature>
<gene>
    <name evidence="3" type="ORF">H5410_045681</name>
</gene>
<keyword evidence="4" id="KW-1185">Reference proteome</keyword>
<dbReference type="InterPro" id="IPR046796">
    <property type="entry name" value="Transposase_32_dom"/>
</dbReference>